<dbReference type="InterPro" id="IPR000297">
    <property type="entry name" value="PPIase_PpiC"/>
</dbReference>
<evidence type="ECO:0000313" key="5">
    <source>
        <dbReference type="Proteomes" id="UP001442364"/>
    </source>
</evidence>
<dbReference type="EC" id="5.2.1.8" evidence="4"/>
<dbReference type="Proteomes" id="UP001442364">
    <property type="component" value="Unassembled WGS sequence"/>
</dbReference>
<keyword evidence="2" id="KW-1133">Transmembrane helix</keyword>
<name>A0ABV1BTJ6_9FIRM</name>
<dbReference type="GO" id="GO:0003755">
    <property type="term" value="F:peptidyl-prolyl cis-trans isomerase activity"/>
    <property type="evidence" value="ECO:0007669"/>
    <property type="project" value="UniProtKB-EC"/>
</dbReference>
<evidence type="ECO:0000259" key="3">
    <source>
        <dbReference type="PROSITE" id="PS50198"/>
    </source>
</evidence>
<dbReference type="PANTHER" id="PTHR47245:SF2">
    <property type="entry name" value="PEPTIDYL-PROLYL CIS-TRANS ISOMERASE HP_0175-RELATED"/>
    <property type="match status" value="1"/>
</dbReference>
<dbReference type="PANTHER" id="PTHR47245">
    <property type="entry name" value="PEPTIDYLPROLYL ISOMERASE"/>
    <property type="match status" value="1"/>
</dbReference>
<dbReference type="Pfam" id="PF13624">
    <property type="entry name" value="SurA_N_3"/>
    <property type="match status" value="1"/>
</dbReference>
<keyword evidence="2" id="KW-0812">Transmembrane</keyword>
<proteinExistence type="predicted"/>
<dbReference type="InterPro" id="IPR046357">
    <property type="entry name" value="PPIase_dom_sf"/>
</dbReference>
<accession>A0ABV1BTJ6</accession>
<keyword evidence="1 4" id="KW-0413">Isomerase</keyword>
<dbReference type="Gene3D" id="3.10.50.40">
    <property type="match status" value="1"/>
</dbReference>
<dbReference type="SUPFAM" id="SSF54534">
    <property type="entry name" value="FKBP-like"/>
    <property type="match status" value="1"/>
</dbReference>
<dbReference type="RefSeq" id="WP_172677769.1">
    <property type="nucleotide sequence ID" value="NZ_DAWDAH010000007.1"/>
</dbReference>
<dbReference type="SUPFAM" id="SSF109998">
    <property type="entry name" value="Triger factor/SurA peptide-binding domain-like"/>
    <property type="match status" value="1"/>
</dbReference>
<protein>
    <submittedName>
        <fullName evidence="4">Peptidylprolyl isomerase</fullName>
        <ecNumber evidence="4">5.2.1.8</ecNumber>
    </submittedName>
</protein>
<dbReference type="EMBL" id="JBBMER010000002">
    <property type="protein sequence ID" value="MEQ2378804.1"/>
    <property type="molecule type" value="Genomic_DNA"/>
</dbReference>
<evidence type="ECO:0000313" key="4">
    <source>
        <dbReference type="EMBL" id="MEQ2378804.1"/>
    </source>
</evidence>
<reference evidence="4 5" key="1">
    <citation type="submission" date="2024-03" db="EMBL/GenBank/DDBJ databases">
        <title>Human intestinal bacterial collection.</title>
        <authorList>
            <person name="Pauvert C."/>
            <person name="Hitch T.C.A."/>
            <person name="Clavel T."/>
        </authorList>
    </citation>
    <scope>NUCLEOTIDE SEQUENCE [LARGE SCALE GENOMIC DNA]</scope>
    <source>
        <strain evidence="4 5">CLA-AA-H255</strain>
    </source>
</reference>
<dbReference type="Pfam" id="PF00639">
    <property type="entry name" value="Rotamase"/>
    <property type="match status" value="1"/>
</dbReference>
<feature type="transmembrane region" description="Helical" evidence="2">
    <location>
        <begin position="7"/>
        <end position="28"/>
    </location>
</feature>
<dbReference type="InterPro" id="IPR050245">
    <property type="entry name" value="PrsA_foldase"/>
</dbReference>
<dbReference type="PROSITE" id="PS50198">
    <property type="entry name" value="PPIC_PPIASE_2"/>
    <property type="match status" value="1"/>
</dbReference>
<sequence length="331" mass="37958">MKRNKKRLITALIIIVAVAAVLVFMKFFNGNLLYISTGMGKSVVMKVDGQKTYTFEAEVLMSDAKKQYEDMFGSSIWTEDIDGQPFEEYIKEQIRVKLIRVRCMNSMAKERGVVLGREEKNETAKAAEQYFDGLTEEQKSQYDITEDKVNQMFTEFAIASKLYNDVTSLMDIEVSSDDARVINIQYIVTDSKEEIDKAYAELNEGNSFFAIAKKYNADGEYEYELRRGEMAKAFEDTAYSLSTGQTSGIVEADGRFYIIRCTSDNDKAKTEVNKSSILEKKKLEAFNDKFEQYESSKYVEINKDEWNKLKVSSAPSFNVRFEDLFNSITIN</sequence>
<evidence type="ECO:0000256" key="1">
    <source>
        <dbReference type="PROSITE-ProRule" id="PRU00278"/>
    </source>
</evidence>
<dbReference type="InterPro" id="IPR027304">
    <property type="entry name" value="Trigger_fact/SurA_dom_sf"/>
</dbReference>
<evidence type="ECO:0000256" key="2">
    <source>
        <dbReference type="SAM" id="Phobius"/>
    </source>
</evidence>
<organism evidence="4 5">
    <name type="scientific">[Lactobacillus] rogosae</name>
    <dbReference type="NCBI Taxonomy" id="706562"/>
    <lineage>
        <taxon>Bacteria</taxon>
        <taxon>Bacillati</taxon>
        <taxon>Bacillota</taxon>
        <taxon>Clostridia</taxon>
        <taxon>Lachnospirales</taxon>
        <taxon>Lachnospiraceae</taxon>
        <taxon>Lachnospira</taxon>
    </lineage>
</organism>
<keyword evidence="1" id="KW-0697">Rotamase</keyword>
<keyword evidence="2" id="KW-0472">Membrane</keyword>
<keyword evidence="5" id="KW-1185">Reference proteome</keyword>
<gene>
    <name evidence="4" type="ORF">WMO14_02755</name>
</gene>
<feature type="domain" description="PpiC" evidence="3">
    <location>
        <begin position="164"/>
        <end position="263"/>
    </location>
</feature>
<comment type="caution">
    <text evidence="4">The sequence shown here is derived from an EMBL/GenBank/DDBJ whole genome shotgun (WGS) entry which is preliminary data.</text>
</comment>